<evidence type="ECO:0000313" key="5">
    <source>
        <dbReference type="Proteomes" id="UP001549691"/>
    </source>
</evidence>
<keyword evidence="1" id="KW-0805">Transcription regulation</keyword>
<dbReference type="EMBL" id="JBEWZI010000006">
    <property type="protein sequence ID" value="MET7013963.1"/>
    <property type="molecule type" value="Genomic_DNA"/>
</dbReference>
<protein>
    <submittedName>
        <fullName evidence="4">AraC family transcriptional regulator</fullName>
    </submittedName>
</protein>
<dbReference type="SUPFAM" id="SSF46689">
    <property type="entry name" value="Homeodomain-like"/>
    <property type="match status" value="2"/>
</dbReference>
<accession>A0ABV2TLC9</accession>
<dbReference type="PANTHER" id="PTHR43436">
    <property type="entry name" value="ARAC-FAMILY TRANSCRIPTIONAL REGULATOR"/>
    <property type="match status" value="1"/>
</dbReference>
<dbReference type="Proteomes" id="UP001549691">
    <property type="component" value="Unassembled WGS sequence"/>
</dbReference>
<evidence type="ECO:0000313" key="4">
    <source>
        <dbReference type="EMBL" id="MET7013963.1"/>
    </source>
</evidence>
<dbReference type="SMART" id="SM00342">
    <property type="entry name" value="HTH_ARAC"/>
    <property type="match status" value="1"/>
</dbReference>
<dbReference type="InterPro" id="IPR009594">
    <property type="entry name" value="Tscrpt_reg_HTH_AraC_N"/>
</dbReference>
<dbReference type="PANTHER" id="PTHR43436:SF1">
    <property type="entry name" value="TRANSCRIPTIONAL REGULATORY PROTEIN"/>
    <property type="match status" value="1"/>
</dbReference>
<evidence type="ECO:0000256" key="1">
    <source>
        <dbReference type="ARBA" id="ARBA00023015"/>
    </source>
</evidence>
<comment type="caution">
    <text evidence="4">The sequence shown here is derived from an EMBL/GenBank/DDBJ whole genome shotgun (WGS) entry which is preliminary data.</text>
</comment>
<keyword evidence="2" id="KW-0804">Transcription</keyword>
<reference evidence="4 5" key="1">
    <citation type="submission" date="2024-07" db="EMBL/GenBank/DDBJ databases">
        <title>Uliginosibacterium flavum JJ3220;KACC:17644.</title>
        <authorList>
            <person name="Kim M.K."/>
        </authorList>
    </citation>
    <scope>NUCLEOTIDE SEQUENCE [LARGE SCALE GENOMIC DNA]</scope>
    <source>
        <strain evidence="4 5">KACC:17644</strain>
    </source>
</reference>
<evidence type="ECO:0000259" key="3">
    <source>
        <dbReference type="PROSITE" id="PS01124"/>
    </source>
</evidence>
<name>A0ABV2TLC9_9RHOO</name>
<gene>
    <name evidence="4" type="ORF">ABXR19_07160</name>
</gene>
<dbReference type="Gene3D" id="1.10.10.60">
    <property type="entry name" value="Homeodomain-like"/>
    <property type="match status" value="1"/>
</dbReference>
<dbReference type="RefSeq" id="WP_354600425.1">
    <property type="nucleotide sequence ID" value="NZ_JBEWZI010000006.1"/>
</dbReference>
<proteinExistence type="predicted"/>
<organism evidence="4 5">
    <name type="scientific">Uliginosibacterium flavum</name>
    <dbReference type="NCBI Taxonomy" id="1396831"/>
    <lineage>
        <taxon>Bacteria</taxon>
        <taxon>Pseudomonadati</taxon>
        <taxon>Pseudomonadota</taxon>
        <taxon>Betaproteobacteria</taxon>
        <taxon>Rhodocyclales</taxon>
        <taxon>Zoogloeaceae</taxon>
        <taxon>Uliginosibacterium</taxon>
    </lineage>
</organism>
<dbReference type="InterPro" id="IPR009057">
    <property type="entry name" value="Homeodomain-like_sf"/>
</dbReference>
<dbReference type="Pfam" id="PF06719">
    <property type="entry name" value="AraC_N"/>
    <property type="match status" value="1"/>
</dbReference>
<dbReference type="InterPro" id="IPR018060">
    <property type="entry name" value="HTH_AraC"/>
</dbReference>
<feature type="domain" description="HTH araC/xylS-type" evidence="3">
    <location>
        <begin position="206"/>
        <end position="304"/>
    </location>
</feature>
<dbReference type="Pfam" id="PF12833">
    <property type="entry name" value="HTH_18"/>
    <property type="match status" value="1"/>
</dbReference>
<sequence>MALAGNPEQHIKAQKNELHAALARAIASRTVGDEDCSTSIPALLFFRREAITQPCACLVEPSVVLVAQGTKQMLVGDEAYPYDPDRFLITSLDLPASSQVIEASPEKPCVGLVLKLDLRVIADLIAQGGLTPPGERAVDRGMALGEITIPLLEAFKRLLDLLDDPAPIPVLAPLIQREIHYRLLMSDQAARLWQIVSAGSQSQRISKAIDWLKINYAQPLRIEELAGRIQMSTSSLHHHFRQLTAMSPLQYQKWLRLNEAKRLMLNEHLDAASAAFQVGYESPSQFSREYGRLFGAPPKRDIESLLKRPLSTSRANRQIPA</sequence>
<evidence type="ECO:0000256" key="2">
    <source>
        <dbReference type="ARBA" id="ARBA00023163"/>
    </source>
</evidence>
<dbReference type="PROSITE" id="PS01124">
    <property type="entry name" value="HTH_ARAC_FAMILY_2"/>
    <property type="match status" value="1"/>
</dbReference>
<keyword evidence="5" id="KW-1185">Reference proteome</keyword>